<feature type="region of interest" description="Disordered" evidence="1">
    <location>
        <begin position="1"/>
        <end position="20"/>
    </location>
</feature>
<proteinExistence type="predicted"/>
<sequence>MARGEVQDRNTRKLSQSGQGSISITLPIEQICSLKWRKGQKVIVTKNRESLVIRDWKEN</sequence>
<evidence type="ECO:0008006" key="4">
    <source>
        <dbReference type="Google" id="ProtNLM"/>
    </source>
</evidence>
<organism evidence="2 3">
    <name type="scientific">Candidatus Harrisonbacteria bacterium CG10_big_fil_rev_8_21_14_0_10_44_23</name>
    <dbReference type="NCBI Taxonomy" id="1974585"/>
    <lineage>
        <taxon>Bacteria</taxon>
        <taxon>Candidatus Harrisoniibacteriota</taxon>
    </lineage>
</organism>
<evidence type="ECO:0000313" key="3">
    <source>
        <dbReference type="Proteomes" id="UP000229615"/>
    </source>
</evidence>
<comment type="caution">
    <text evidence="2">The sequence shown here is derived from an EMBL/GenBank/DDBJ whole genome shotgun (WGS) entry which is preliminary data.</text>
</comment>
<name>A0A2H0UQL3_9BACT</name>
<dbReference type="Proteomes" id="UP000229615">
    <property type="component" value="Unassembled WGS sequence"/>
</dbReference>
<dbReference type="EMBL" id="PFBB01000012">
    <property type="protein sequence ID" value="PIR88678.1"/>
    <property type="molecule type" value="Genomic_DNA"/>
</dbReference>
<feature type="compositionally biased region" description="Basic and acidic residues" evidence="1">
    <location>
        <begin position="1"/>
        <end position="11"/>
    </location>
</feature>
<protein>
    <recommendedName>
        <fullName evidence="4">SpoVT-AbrB domain-containing protein</fullName>
    </recommendedName>
</protein>
<dbReference type="AlphaFoldDB" id="A0A2H0UQL3"/>
<accession>A0A2H0UQL3</accession>
<evidence type="ECO:0000313" key="2">
    <source>
        <dbReference type="EMBL" id="PIR88678.1"/>
    </source>
</evidence>
<gene>
    <name evidence="2" type="ORF">COU09_01140</name>
</gene>
<reference evidence="3" key="1">
    <citation type="submission" date="2017-09" db="EMBL/GenBank/DDBJ databases">
        <title>Depth-based differentiation of microbial function through sediment-hosted aquifers and enrichment of novel symbionts in the deep terrestrial subsurface.</title>
        <authorList>
            <person name="Probst A.J."/>
            <person name="Ladd B."/>
            <person name="Jarett J.K."/>
            <person name="Geller-Mcgrath D.E."/>
            <person name="Sieber C.M.K."/>
            <person name="Emerson J.B."/>
            <person name="Anantharaman K."/>
            <person name="Thomas B.C."/>
            <person name="Malmstrom R."/>
            <person name="Stieglmeier M."/>
            <person name="Klingl A."/>
            <person name="Woyke T."/>
            <person name="Ryan C.M."/>
            <person name="Banfield J.F."/>
        </authorList>
    </citation>
    <scope>NUCLEOTIDE SEQUENCE [LARGE SCALE GENOMIC DNA]</scope>
</reference>
<evidence type="ECO:0000256" key="1">
    <source>
        <dbReference type="SAM" id="MobiDB-lite"/>
    </source>
</evidence>